<keyword evidence="8" id="KW-1185">Reference proteome</keyword>
<dbReference type="PANTHER" id="PTHR37422:SF13">
    <property type="entry name" value="LIPOPOLYSACCHARIDE BIOSYNTHESIS PROTEIN PA4999-RELATED"/>
    <property type="match status" value="1"/>
</dbReference>
<dbReference type="InterPro" id="IPR007016">
    <property type="entry name" value="O-antigen_ligase-rel_domated"/>
</dbReference>
<gene>
    <name evidence="7" type="ORF">H8J70_03910</name>
</gene>
<feature type="transmembrane region" description="Helical" evidence="5">
    <location>
        <begin position="53"/>
        <end position="73"/>
    </location>
</feature>
<keyword evidence="7" id="KW-0436">Ligase</keyword>
<feature type="domain" description="O-antigen ligase-related" evidence="6">
    <location>
        <begin position="188"/>
        <end position="328"/>
    </location>
</feature>
<feature type="transmembrane region" description="Helical" evidence="5">
    <location>
        <begin position="179"/>
        <end position="199"/>
    </location>
</feature>
<organism evidence="7 8">
    <name type="scientific">Megasphaera hominis</name>
    <dbReference type="NCBI Taxonomy" id="159836"/>
    <lineage>
        <taxon>Bacteria</taxon>
        <taxon>Bacillati</taxon>
        <taxon>Bacillota</taxon>
        <taxon>Negativicutes</taxon>
        <taxon>Veillonellales</taxon>
        <taxon>Veillonellaceae</taxon>
        <taxon>Megasphaera</taxon>
    </lineage>
</organism>
<proteinExistence type="predicted"/>
<comment type="subcellular location">
    <subcellularLocation>
        <location evidence="1">Membrane</location>
        <topology evidence="1">Multi-pass membrane protein</topology>
    </subcellularLocation>
</comment>
<protein>
    <submittedName>
        <fullName evidence="7">O-antigen ligase family protein</fullName>
    </submittedName>
</protein>
<name>A0ABR6VGS4_9FIRM</name>
<evidence type="ECO:0000256" key="4">
    <source>
        <dbReference type="ARBA" id="ARBA00023136"/>
    </source>
</evidence>
<evidence type="ECO:0000313" key="7">
    <source>
        <dbReference type="EMBL" id="MBC3536396.1"/>
    </source>
</evidence>
<dbReference type="Pfam" id="PF04932">
    <property type="entry name" value="Wzy_C"/>
    <property type="match status" value="1"/>
</dbReference>
<evidence type="ECO:0000256" key="5">
    <source>
        <dbReference type="SAM" id="Phobius"/>
    </source>
</evidence>
<keyword evidence="4 5" id="KW-0472">Membrane</keyword>
<feature type="transmembrane region" description="Helical" evidence="5">
    <location>
        <begin position="233"/>
        <end position="251"/>
    </location>
</feature>
<feature type="transmembrane region" description="Helical" evidence="5">
    <location>
        <begin position="380"/>
        <end position="397"/>
    </location>
</feature>
<keyword evidence="3 5" id="KW-1133">Transmembrane helix</keyword>
<dbReference type="RefSeq" id="WP_186502556.1">
    <property type="nucleotide sequence ID" value="NZ_JACOGK010000008.1"/>
</dbReference>
<feature type="transmembrane region" description="Helical" evidence="5">
    <location>
        <begin position="349"/>
        <end position="368"/>
    </location>
</feature>
<feature type="transmembrane region" description="Helical" evidence="5">
    <location>
        <begin position="324"/>
        <end position="342"/>
    </location>
</feature>
<accession>A0ABR6VGS4</accession>
<dbReference type="InterPro" id="IPR051533">
    <property type="entry name" value="WaaL-like"/>
</dbReference>
<keyword evidence="2 5" id="KW-0812">Transmembrane</keyword>
<evidence type="ECO:0000256" key="1">
    <source>
        <dbReference type="ARBA" id="ARBA00004141"/>
    </source>
</evidence>
<feature type="transmembrane region" description="Helical" evidence="5">
    <location>
        <begin position="150"/>
        <end position="167"/>
    </location>
</feature>
<dbReference type="PANTHER" id="PTHR37422">
    <property type="entry name" value="TEICHURONIC ACID BIOSYNTHESIS PROTEIN TUAE"/>
    <property type="match status" value="1"/>
</dbReference>
<dbReference type="Proteomes" id="UP000606870">
    <property type="component" value="Unassembled WGS sequence"/>
</dbReference>
<evidence type="ECO:0000259" key="6">
    <source>
        <dbReference type="Pfam" id="PF04932"/>
    </source>
</evidence>
<feature type="transmembrane region" description="Helical" evidence="5">
    <location>
        <begin position="27"/>
        <end position="46"/>
    </location>
</feature>
<dbReference type="GO" id="GO:0016874">
    <property type="term" value="F:ligase activity"/>
    <property type="evidence" value="ECO:0007669"/>
    <property type="project" value="UniProtKB-KW"/>
</dbReference>
<feature type="transmembrane region" description="Helical" evidence="5">
    <location>
        <begin position="115"/>
        <end position="138"/>
    </location>
</feature>
<feature type="transmembrane region" description="Helical" evidence="5">
    <location>
        <begin position="205"/>
        <end position="221"/>
    </location>
</feature>
<comment type="caution">
    <text evidence="7">The sequence shown here is derived from an EMBL/GenBank/DDBJ whole genome shotgun (WGS) entry which is preliminary data.</text>
</comment>
<sequence>MKICINRENLLSVALNLFVLFVCSTKWNAGFSISAGLIVVLLIWFLRKKEKFALPPLSFFGPYIFFLAMVSLASFLTGDAGSMRTARNFIAYSLPVWVTYFGFQKANHDWSSFQWGLLGGSWVLAYYPLQAILAGHIYERLRGPFASYNHMSMTLEVLLPFLYLATFHHWRSGEGKKRILYTLLFGCTAVFMTGTLLMAQSRGGTAGFGVGLLTVAIYAWLTHKKTWKMPLRTIVFCLILAVSGSGFYAFTNTYQTRSYDNERVLLLHSAYHMWQDHKVYGVGFDRWNKEYQAHYILPGAHEPTLTLPHNNVANFFSGTGTLGGAGYLVFLGSNLLLLLYLTKKYPKNLIPYGMLWYCIGLLLVHGMVDNTFYAKYELHLYFTFWGITLASCTHNKLKQSNGGKTDE</sequence>
<evidence type="ECO:0000256" key="2">
    <source>
        <dbReference type="ARBA" id="ARBA00022692"/>
    </source>
</evidence>
<evidence type="ECO:0000313" key="8">
    <source>
        <dbReference type="Proteomes" id="UP000606870"/>
    </source>
</evidence>
<dbReference type="EMBL" id="JACOGK010000008">
    <property type="protein sequence ID" value="MBC3536396.1"/>
    <property type="molecule type" value="Genomic_DNA"/>
</dbReference>
<reference evidence="7 8" key="1">
    <citation type="submission" date="2020-08" db="EMBL/GenBank/DDBJ databases">
        <authorList>
            <person name="Liu C."/>
            <person name="Sun Q."/>
        </authorList>
    </citation>
    <scope>NUCLEOTIDE SEQUENCE [LARGE SCALE GENOMIC DNA]</scope>
    <source>
        <strain evidence="7 8">NSJ-59</strain>
    </source>
</reference>
<evidence type="ECO:0000256" key="3">
    <source>
        <dbReference type="ARBA" id="ARBA00022989"/>
    </source>
</evidence>